<organism evidence="1 2">
    <name type="scientific">Dermacentor silvarum</name>
    <name type="common">Tick</name>
    <dbReference type="NCBI Taxonomy" id="543639"/>
    <lineage>
        <taxon>Eukaryota</taxon>
        <taxon>Metazoa</taxon>
        <taxon>Ecdysozoa</taxon>
        <taxon>Arthropoda</taxon>
        <taxon>Chelicerata</taxon>
        <taxon>Arachnida</taxon>
        <taxon>Acari</taxon>
        <taxon>Parasitiformes</taxon>
        <taxon>Ixodida</taxon>
        <taxon>Ixodoidea</taxon>
        <taxon>Ixodidae</taxon>
        <taxon>Rhipicephalinae</taxon>
        <taxon>Dermacentor</taxon>
    </lineage>
</organism>
<gene>
    <name evidence="1" type="ORF">HPB49_001975</name>
</gene>
<protein>
    <submittedName>
        <fullName evidence="1">Uncharacterized protein</fullName>
    </submittedName>
</protein>
<dbReference type="Proteomes" id="UP000821865">
    <property type="component" value="Chromosome 3"/>
</dbReference>
<keyword evidence="2" id="KW-1185">Reference proteome</keyword>
<accession>A0ACB8D1S6</accession>
<evidence type="ECO:0000313" key="2">
    <source>
        <dbReference type="Proteomes" id="UP000821865"/>
    </source>
</evidence>
<reference evidence="1" key="1">
    <citation type="submission" date="2020-05" db="EMBL/GenBank/DDBJ databases">
        <title>Large-scale comparative analyses of tick genomes elucidate their genetic diversity and vector capacities.</title>
        <authorList>
            <person name="Jia N."/>
            <person name="Wang J."/>
            <person name="Shi W."/>
            <person name="Du L."/>
            <person name="Sun Y."/>
            <person name="Zhan W."/>
            <person name="Jiang J."/>
            <person name="Wang Q."/>
            <person name="Zhang B."/>
            <person name="Ji P."/>
            <person name="Sakyi L.B."/>
            <person name="Cui X."/>
            <person name="Yuan T."/>
            <person name="Jiang B."/>
            <person name="Yang W."/>
            <person name="Lam T.T.-Y."/>
            <person name="Chang Q."/>
            <person name="Ding S."/>
            <person name="Wang X."/>
            <person name="Zhu J."/>
            <person name="Ruan X."/>
            <person name="Zhao L."/>
            <person name="Wei J."/>
            <person name="Que T."/>
            <person name="Du C."/>
            <person name="Cheng J."/>
            <person name="Dai P."/>
            <person name="Han X."/>
            <person name="Huang E."/>
            <person name="Gao Y."/>
            <person name="Liu J."/>
            <person name="Shao H."/>
            <person name="Ye R."/>
            <person name="Li L."/>
            <person name="Wei W."/>
            <person name="Wang X."/>
            <person name="Wang C."/>
            <person name="Yang T."/>
            <person name="Huo Q."/>
            <person name="Li W."/>
            <person name="Guo W."/>
            <person name="Chen H."/>
            <person name="Zhou L."/>
            <person name="Ni X."/>
            <person name="Tian J."/>
            <person name="Zhou Y."/>
            <person name="Sheng Y."/>
            <person name="Liu T."/>
            <person name="Pan Y."/>
            <person name="Xia L."/>
            <person name="Li J."/>
            <person name="Zhao F."/>
            <person name="Cao W."/>
        </authorList>
    </citation>
    <scope>NUCLEOTIDE SEQUENCE</scope>
    <source>
        <strain evidence="1">Dsil-2018</strain>
    </source>
</reference>
<dbReference type="EMBL" id="CM023472">
    <property type="protein sequence ID" value="KAH7958470.1"/>
    <property type="molecule type" value="Genomic_DNA"/>
</dbReference>
<comment type="caution">
    <text evidence="1">The sequence shown here is derived from an EMBL/GenBank/DDBJ whole genome shotgun (WGS) entry which is preliminary data.</text>
</comment>
<evidence type="ECO:0000313" key="1">
    <source>
        <dbReference type="EMBL" id="KAH7958470.1"/>
    </source>
</evidence>
<name>A0ACB8D1S6_DERSI</name>
<sequence length="482" mass="51732">MAAPGACIGPEAREGRSDAGLALTLARALGEAPGSACATPVISLQKLKSFLSGQKGWPQIQAENHTHRSHGASLEEGDLLPMYGGGGGRPSSSGSSSSAGTPSPMLAAPQPLKAANGAATATTAPHGHPTQPRKYQCKMCPQPSLFERRKEGGGRVGKKNGFRRATARRNFRLSPPSPRPPRVPCENDTVNGGSCEPEATCGYAKVDEGVCTLNGAAGSAGLKVFAHKSAMQQHSREAHRGDLKPHQCTQCLKSFSSTHQLAQHVRIHTGEKPYKCSYCERRFKQLSHVQQHTRLHTGERPYKCHVAECGRAFIQLSNLQQHLRNHDSQMERAKSRPFHCNICGKGFASDSSLRTHRSKQHAALIGGAASQSCPICHKICVNAEALMEHMRISHKDPPVTAPGLLHHMEHMRMDPKHQFAAQYLLSRAAAERREKHGGPSAGPPHDMLSAVQPQPQTAALAAVMQPPPSSLAALQASHLAHS</sequence>
<proteinExistence type="predicted"/>